<evidence type="ECO:0000313" key="2">
    <source>
        <dbReference type="EMBL" id="KAK9918143.1"/>
    </source>
</evidence>
<reference evidence="2 3" key="1">
    <citation type="journal article" date="2024" name="Nat. Commun.">
        <title>Phylogenomics reveals the evolutionary origins of lichenization in chlorophyte algae.</title>
        <authorList>
            <person name="Puginier C."/>
            <person name="Libourel C."/>
            <person name="Otte J."/>
            <person name="Skaloud P."/>
            <person name="Haon M."/>
            <person name="Grisel S."/>
            <person name="Petersen M."/>
            <person name="Berrin J.G."/>
            <person name="Delaux P.M."/>
            <person name="Dal Grande F."/>
            <person name="Keller J."/>
        </authorList>
    </citation>
    <scope>NUCLEOTIDE SEQUENCE [LARGE SCALE GENOMIC DNA]</scope>
    <source>
        <strain evidence="2 3">SAG 216-7</strain>
    </source>
</reference>
<protein>
    <recommendedName>
        <fullName evidence="1">DUF6851 domain-containing protein</fullName>
    </recommendedName>
</protein>
<dbReference type="Proteomes" id="UP001491310">
    <property type="component" value="Unassembled WGS sequence"/>
</dbReference>
<evidence type="ECO:0000259" key="1">
    <source>
        <dbReference type="Pfam" id="PF21167"/>
    </source>
</evidence>
<feature type="domain" description="DUF6851" evidence="1">
    <location>
        <begin position="31"/>
        <end position="130"/>
    </location>
</feature>
<dbReference type="Pfam" id="PF21167">
    <property type="entry name" value="DUF6851"/>
    <property type="match status" value="1"/>
</dbReference>
<dbReference type="InterPro" id="IPR049283">
    <property type="entry name" value="DUF6851"/>
</dbReference>
<keyword evidence="3" id="KW-1185">Reference proteome</keyword>
<accession>A0ABR2Z2H1</accession>
<comment type="caution">
    <text evidence="2">The sequence shown here is derived from an EMBL/GenBank/DDBJ whole genome shotgun (WGS) entry which is preliminary data.</text>
</comment>
<dbReference type="EMBL" id="JALJOT010000001">
    <property type="protein sequence ID" value="KAK9918143.1"/>
    <property type="molecule type" value="Genomic_DNA"/>
</dbReference>
<name>A0ABR2Z2H1_9CHLO</name>
<sequence length="154" mass="16590">MVLANFRSHFPSCQTPLKAHALGRNESKWQSQSTVTINEAANAAISGAATKALTNLFPAANQTKQIMSFLQATKDSKGAAFNLGEKACGACILARAEDGSNQYGKDYNSISSSPYADTTNYFPVNPPQMVPGITECGKLRSHNHWQPILQKTGK</sequence>
<organism evidence="2 3">
    <name type="scientific">Coccomyxa subellipsoidea</name>
    <dbReference type="NCBI Taxonomy" id="248742"/>
    <lineage>
        <taxon>Eukaryota</taxon>
        <taxon>Viridiplantae</taxon>
        <taxon>Chlorophyta</taxon>
        <taxon>core chlorophytes</taxon>
        <taxon>Trebouxiophyceae</taxon>
        <taxon>Trebouxiophyceae incertae sedis</taxon>
        <taxon>Coccomyxaceae</taxon>
        <taxon>Coccomyxa</taxon>
    </lineage>
</organism>
<gene>
    <name evidence="2" type="ORF">WJX75_001627</name>
</gene>
<evidence type="ECO:0000313" key="3">
    <source>
        <dbReference type="Proteomes" id="UP001491310"/>
    </source>
</evidence>
<proteinExistence type="predicted"/>